<dbReference type="InterPro" id="IPR052521">
    <property type="entry name" value="Cell_div_SPOR-domain"/>
</dbReference>
<accession>A0A495VCW0</accession>
<dbReference type="GO" id="GO:0032153">
    <property type="term" value="C:cell division site"/>
    <property type="evidence" value="ECO:0007669"/>
    <property type="project" value="TreeGrafter"/>
</dbReference>
<dbReference type="PROSITE" id="PS51724">
    <property type="entry name" value="SPOR"/>
    <property type="match status" value="1"/>
</dbReference>
<evidence type="ECO:0000256" key="1">
    <source>
        <dbReference type="SAM" id="MobiDB-lite"/>
    </source>
</evidence>
<evidence type="ECO:0000313" key="5">
    <source>
        <dbReference type="Proteomes" id="UP000274556"/>
    </source>
</evidence>
<proteinExistence type="predicted"/>
<keyword evidence="2" id="KW-0472">Membrane</keyword>
<dbReference type="GO" id="GO:0030428">
    <property type="term" value="C:cell septum"/>
    <property type="evidence" value="ECO:0007669"/>
    <property type="project" value="TreeGrafter"/>
</dbReference>
<dbReference type="SUPFAM" id="SSF110997">
    <property type="entry name" value="Sporulation related repeat"/>
    <property type="match status" value="1"/>
</dbReference>
<dbReference type="PANTHER" id="PTHR38687">
    <property type="entry name" value="CELL DIVISION PROTEIN DEDD-RELATED"/>
    <property type="match status" value="1"/>
</dbReference>
<dbReference type="GO" id="GO:0042834">
    <property type="term" value="F:peptidoglycan binding"/>
    <property type="evidence" value="ECO:0007669"/>
    <property type="project" value="InterPro"/>
</dbReference>
<dbReference type="GO" id="GO:0032506">
    <property type="term" value="P:cytokinetic process"/>
    <property type="evidence" value="ECO:0007669"/>
    <property type="project" value="TreeGrafter"/>
</dbReference>
<dbReference type="Gene3D" id="3.30.70.1070">
    <property type="entry name" value="Sporulation related repeat"/>
    <property type="match status" value="1"/>
</dbReference>
<comment type="caution">
    <text evidence="4">The sequence shown here is derived from an EMBL/GenBank/DDBJ whole genome shotgun (WGS) entry which is preliminary data.</text>
</comment>
<reference evidence="4 5" key="1">
    <citation type="submission" date="2018-10" db="EMBL/GenBank/DDBJ databases">
        <title>Genomic Encyclopedia of Archaeal and Bacterial Type Strains, Phase II (KMG-II): from individual species to whole genera.</title>
        <authorList>
            <person name="Goeker M."/>
        </authorList>
    </citation>
    <scope>NUCLEOTIDE SEQUENCE [LARGE SCALE GENOMIC DNA]</scope>
    <source>
        <strain evidence="4 5">DSM 235</strain>
    </source>
</reference>
<gene>
    <name evidence="4" type="ORF">BDD21_4811</name>
</gene>
<name>A0A495VCW0_9GAMM</name>
<keyword evidence="2" id="KW-1133">Transmembrane helix</keyword>
<feature type="region of interest" description="Disordered" evidence="1">
    <location>
        <begin position="181"/>
        <end position="210"/>
    </location>
</feature>
<dbReference type="AlphaFoldDB" id="A0A495VCW0"/>
<keyword evidence="5" id="KW-1185">Reference proteome</keyword>
<keyword evidence="2" id="KW-0812">Transmembrane</keyword>
<evidence type="ECO:0000259" key="3">
    <source>
        <dbReference type="PROSITE" id="PS51724"/>
    </source>
</evidence>
<dbReference type="PANTHER" id="PTHR38687:SF1">
    <property type="entry name" value="CELL DIVISION PROTEIN DEDD"/>
    <property type="match status" value="1"/>
</dbReference>
<dbReference type="InterPro" id="IPR036680">
    <property type="entry name" value="SPOR-like_sf"/>
</dbReference>
<feature type="region of interest" description="Disordered" evidence="1">
    <location>
        <begin position="95"/>
        <end position="134"/>
    </location>
</feature>
<organism evidence="4 5">
    <name type="scientific">Thiocapsa rosea</name>
    <dbReference type="NCBI Taxonomy" id="69360"/>
    <lineage>
        <taxon>Bacteria</taxon>
        <taxon>Pseudomonadati</taxon>
        <taxon>Pseudomonadota</taxon>
        <taxon>Gammaproteobacteria</taxon>
        <taxon>Chromatiales</taxon>
        <taxon>Chromatiaceae</taxon>
        <taxon>Thiocapsa</taxon>
    </lineage>
</organism>
<dbReference type="Proteomes" id="UP000274556">
    <property type="component" value="Unassembled WGS sequence"/>
</dbReference>
<feature type="domain" description="SPOR" evidence="3">
    <location>
        <begin position="131"/>
        <end position="210"/>
    </location>
</feature>
<sequence length="210" mass="22445">MQEGAKKRLVGAIVIVTLAVIFVPMLFEDEVVTDLPPLPTVIPEQPIVDDRFRSESFLTPADSGVGGLPEEFWIDPATLALPAVEETEPVYEAGYDEPAGDPAAAPPVAAPRTASDATARVPEAPPPMARDDGMPSYVTQVASLGTSASAQELAAKLQNEGYSAFVESAVVGGRTYFRVRVGPEADRSSAEKTAAKLRQKYKDPFVQRYP</sequence>
<dbReference type="Pfam" id="PF05036">
    <property type="entry name" value="SPOR"/>
    <property type="match status" value="1"/>
</dbReference>
<evidence type="ECO:0000256" key="2">
    <source>
        <dbReference type="SAM" id="Phobius"/>
    </source>
</evidence>
<feature type="transmembrane region" description="Helical" evidence="2">
    <location>
        <begin position="9"/>
        <end position="27"/>
    </location>
</feature>
<dbReference type="RefSeq" id="WP_120799246.1">
    <property type="nucleotide sequence ID" value="NZ_RBXL01000001.1"/>
</dbReference>
<dbReference type="EMBL" id="RBXL01000001">
    <property type="protein sequence ID" value="RKT47246.1"/>
    <property type="molecule type" value="Genomic_DNA"/>
</dbReference>
<protein>
    <submittedName>
        <fullName evidence="4">DedD protein</fullName>
    </submittedName>
</protein>
<dbReference type="OrthoDB" id="7069135at2"/>
<evidence type="ECO:0000313" key="4">
    <source>
        <dbReference type="EMBL" id="RKT47246.1"/>
    </source>
</evidence>
<dbReference type="InterPro" id="IPR007730">
    <property type="entry name" value="SPOR-like_dom"/>
</dbReference>